<evidence type="ECO:0000313" key="11">
    <source>
        <dbReference type="Proteomes" id="UP001151518"/>
    </source>
</evidence>
<comment type="subcellular location">
    <subcellularLocation>
        <location evidence="1">Mitochondrion</location>
    </subcellularLocation>
</comment>
<keyword evidence="4" id="KW-0496">Mitochondrion</keyword>
<dbReference type="PANTHER" id="PTHR28554">
    <property type="entry name" value="39S RIBOSOMAL PROTEIN L45, MITOCHONDRIAL"/>
    <property type="match status" value="1"/>
</dbReference>
<sequence>MASVGLRACGTHGPLLRSVALSMANAGNRILAHSPLAPRLTLAPLASTISFSRNYSSPSKYEKHFHIEEFGLFSSFVPVPKRYQPPFFSKDGVKYIKNLLKNKYHIWTSILRLKWNLKSWKMKPFESEAEALYCAMNTAYAEGDVETLSMICKPTLLSTLKREIKHRNVGFEWTATPVNPPKVVKILCATVAPGLTIAQAVLRIDQIQNVKSVGKGRQASSKTAGTSARVIEYVVFQRIITEMNSPWSIYGKIDVPGTGPVKQDVSE</sequence>
<organism evidence="10 11">
    <name type="scientific">Coemansia spiralis</name>
    <dbReference type="NCBI Taxonomy" id="417178"/>
    <lineage>
        <taxon>Eukaryota</taxon>
        <taxon>Fungi</taxon>
        <taxon>Fungi incertae sedis</taxon>
        <taxon>Zoopagomycota</taxon>
        <taxon>Kickxellomycotina</taxon>
        <taxon>Kickxellomycetes</taxon>
        <taxon>Kickxellales</taxon>
        <taxon>Kickxellaceae</taxon>
        <taxon>Coemansia</taxon>
    </lineage>
</organism>
<dbReference type="GO" id="GO:1990904">
    <property type="term" value="C:ribonucleoprotein complex"/>
    <property type="evidence" value="ECO:0007669"/>
    <property type="project" value="UniProtKB-KW"/>
</dbReference>
<evidence type="ECO:0000256" key="3">
    <source>
        <dbReference type="ARBA" id="ARBA00022980"/>
    </source>
</evidence>
<evidence type="ECO:0000256" key="2">
    <source>
        <dbReference type="ARBA" id="ARBA00022946"/>
    </source>
</evidence>
<protein>
    <recommendedName>
        <fullName evidence="7">Large ribosomal subunit protein mL45</fullName>
    </recommendedName>
    <alternativeName>
        <fullName evidence="8">39S ribosomal protein L45, mitochondrial</fullName>
    </alternativeName>
</protein>
<evidence type="ECO:0000256" key="8">
    <source>
        <dbReference type="ARBA" id="ARBA00043031"/>
    </source>
</evidence>
<keyword evidence="2" id="KW-0809">Transit peptide</keyword>
<keyword evidence="3" id="KW-0689">Ribosomal protein</keyword>
<evidence type="ECO:0000256" key="1">
    <source>
        <dbReference type="ARBA" id="ARBA00004173"/>
    </source>
</evidence>
<evidence type="ECO:0000256" key="4">
    <source>
        <dbReference type="ARBA" id="ARBA00023128"/>
    </source>
</evidence>
<reference evidence="10" key="1">
    <citation type="submission" date="2022-07" db="EMBL/GenBank/DDBJ databases">
        <title>Phylogenomic reconstructions and comparative analyses of Kickxellomycotina fungi.</title>
        <authorList>
            <person name="Reynolds N.K."/>
            <person name="Stajich J.E."/>
            <person name="Barry K."/>
            <person name="Grigoriev I.V."/>
            <person name="Crous P."/>
            <person name="Smith M.E."/>
        </authorList>
    </citation>
    <scope>NUCLEOTIDE SEQUENCE</scope>
    <source>
        <strain evidence="10">NRRL 3115</strain>
    </source>
</reference>
<dbReference type="InterPro" id="IPR051975">
    <property type="entry name" value="mtLSU_mL45"/>
</dbReference>
<dbReference type="Proteomes" id="UP001151518">
    <property type="component" value="Unassembled WGS sequence"/>
</dbReference>
<dbReference type="InterPro" id="IPR032710">
    <property type="entry name" value="NTF2-like_dom_sf"/>
</dbReference>
<evidence type="ECO:0000313" key="10">
    <source>
        <dbReference type="EMBL" id="KAJ2679070.1"/>
    </source>
</evidence>
<name>A0A9W8G957_9FUNG</name>
<keyword evidence="5" id="KW-0687">Ribonucleoprotein</keyword>
<feature type="domain" description="Tim44-like" evidence="9">
    <location>
        <begin position="106"/>
        <end position="254"/>
    </location>
</feature>
<dbReference type="Gene3D" id="3.10.450.240">
    <property type="match status" value="1"/>
</dbReference>
<evidence type="ECO:0000256" key="5">
    <source>
        <dbReference type="ARBA" id="ARBA00023274"/>
    </source>
</evidence>
<dbReference type="GO" id="GO:0005840">
    <property type="term" value="C:ribosome"/>
    <property type="evidence" value="ECO:0007669"/>
    <property type="project" value="UniProtKB-KW"/>
</dbReference>
<dbReference type="PANTHER" id="PTHR28554:SF1">
    <property type="entry name" value="LARGE RIBOSOMAL SUBUNIT PROTEIN ML45"/>
    <property type="match status" value="1"/>
</dbReference>
<evidence type="ECO:0000256" key="6">
    <source>
        <dbReference type="ARBA" id="ARBA00038073"/>
    </source>
</evidence>
<gene>
    <name evidence="10" type="ORF">GGI25_001842</name>
</gene>
<accession>A0A9W8G957</accession>
<dbReference type="InterPro" id="IPR007379">
    <property type="entry name" value="Tim44-like_dom"/>
</dbReference>
<dbReference type="EMBL" id="JANBTW010000015">
    <property type="protein sequence ID" value="KAJ2679070.1"/>
    <property type="molecule type" value="Genomic_DNA"/>
</dbReference>
<dbReference type="AlphaFoldDB" id="A0A9W8G957"/>
<dbReference type="SMART" id="SM00978">
    <property type="entry name" value="Tim44"/>
    <property type="match status" value="1"/>
</dbReference>
<evidence type="ECO:0000259" key="9">
    <source>
        <dbReference type="SMART" id="SM00978"/>
    </source>
</evidence>
<dbReference type="OrthoDB" id="19619at2759"/>
<dbReference type="Pfam" id="PF04280">
    <property type="entry name" value="Tim44"/>
    <property type="match status" value="1"/>
</dbReference>
<comment type="similarity">
    <text evidence="6">Belongs to the mitochondrion-specific ribosomal protein mL45 family.</text>
</comment>
<evidence type="ECO:0000256" key="7">
    <source>
        <dbReference type="ARBA" id="ARBA00039448"/>
    </source>
</evidence>
<dbReference type="GO" id="GO:0005739">
    <property type="term" value="C:mitochondrion"/>
    <property type="evidence" value="ECO:0007669"/>
    <property type="project" value="UniProtKB-SubCell"/>
</dbReference>
<dbReference type="SUPFAM" id="SSF54427">
    <property type="entry name" value="NTF2-like"/>
    <property type="match status" value="1"/>
</dbReference>
<comment type="caution">
    <text evidence="10">The sequence shown here is derived from an EMBL/GenBank/DDBJ whole genome shotgun (WGS) entry which is preliminary data.</text>
</comment>
<proteinExistence type="inferred from homology"/>